<feature type="domain" description="FAD-binding" evidence="1">
    <location>
        <begin position="281"/>
        <end position="324"/>
    </location>
</feature>
<dbReference type="Pfam" id="PF01494">
    <property type="entry name" value="FAD_binding_3"/>
    <property type="match status" value="2"/>
</dbReference>
<dbReference type="Gene3D" id="3.50.50.60">
    <property type="entry name" value="FAD/NAD(P)-binding domain"/>
    <property type="match status" value="1"/>
</dbReference>
<dbReference type="SUPFAM" id="SSF51905">
    <property type="entry name" value="FAD/NAD(P)-binding domain"/>
    <property type="match status" value="1"/>
</dbReference>
<keyword evidence="2" id="KW-0503">Monooxygenase</keyword>
<dbReference type="Gene3D" id="3.30.9.10">
    <property type="entry name" value="D-Amino Acid Oxidase, subunit A, domain 2"/>
    <property type="match status" value="1"/>
</dbReference>
<dbReference type="PANTHER" id="PTHR46865">
    <property type="entry name" value="OXIDOREDUCTASE-RELATED"/>
    <property type="match status" value="1"/>
</dbReference>
<dbReference type="InterPro" id="IPR002938">
    <property type="entry name" value="FAD-bd"/>
</dbReference>
<protein>
    <submittedName>
        <fullName evidence="2">FAD-dependent monooxygenase</fullName>
    </submittedName>
</protein>
<accession>A0ABW5I9U9</accession>
<name>A0ABW5I9U9_9PSEU</name>
<keyword evidence="3" id="KW-1185">Reference proteome</keyword>
<organism evidence="2 3">
    <name type="scientific">Amycolatopsis albidoflavus</name>
    <dbReference type="NCBI Taxonomy" id="102226"/>
    <lineage>
        <taxon>Bacteria</taxon>
        <taxon>Bacillati</taxon>
        <taxon>Actinomycetota</taxon>
        <taxon>Actinomycetes</taxon>
        <taxon>Pseudonocardiales</taxon>
        <taxon>Pseudonocardiaceae</taxon>
        <taxon>Amycolatopsis</taxon>
    </lineage>
</organism>
<dbReference type="InterPro" id="IPR051704">
    <property type="entry name" value="FAD_aromatic-hydroxylase"/>
</dbReference>
<reference evidence="3" key="1">
    <citation type="journal article" date="2019" name="Int. J. Syst. Evol. Microbiol.">
        <title>The Global Catalogue of Microorganisms (GCM) 10K type strain sequencing project: providing services to taxonomists for standard genome sequencing and annotation.</title>
        <authorList>
            <consortium name="The Broad Institute Genomics Platform"/>
            <consortium name="The Broad Institute Genome Sequencing Center for Infectious Disease"/>
            <person name="Wu L."/>
            <person name="Ma J."/>
        </authorList>
    </citation>
    <scope>NUCLEOTIDE SEQUENCE [LARGE SCALE GENOMIC DNA]</scope>
    <source>
        <strain evidence="3">CGMCC 4.7638</strain>
    </source>
</reference>
<dbReference type="InterPro" id="IPR036188">
    <property type="entry name" value="FAD/NAD-bd_sf"/>
</dbReference>
<comment type="caution">
    <text evidence="2">The sequence shown here is derived from an EMBL/GenBank/DDBJ whole genome shotgun (WGS) entry which is preliminary data.</text>
</comment>
<sequence>MNRSVLISGASIAGPALAYWLNRYGFAVTVVEKASAVRGGGYPIDMRGPAVEVLRRMGLEETVRARHVDTRRLTFLDGDGGVLNSVAPTVITGDESGYDIELARGDLTSALYDAVRDDVEFRFSESIAALDDRGDRVDVTFSSGRSQTFDLVIGADGLHSKTRSLAFGPEEPFHRYLGYCFAGFTLPNYLGLSHEGMSWAVAGRSASLYAAGDHDRDQVHGFLVFTRADAPFEAFADPDAQRDLVASRFEGFGWEVPRMVEAMRSADDLFFDVVSQIHLPVWSKGRVALAGDAAHATSFLSGQGSSLAMIGAYLLAYELADAPHDVAFAAYEKRSREFVEANQALATGGSALMSPRTEAEVAARASALRALDGLPGSEHSEVHNLLTLPPARATV</sequence>
<dbReference type="RefSeq" id="WP_344285033.1">
    <property type="nucleotide sequence ID" value="NZ_BAAAHV010000022.1"/>
</dbReference>
<proteinExistence type="predicted"/>
<dbReference type="GO" id="GO:0004497">
    <property type="term" value="F:monooxygenase activity"/>
    <property type="evidence" value="ECO:0007669"/>
    <property type="project" value="UniProtKB-KW"/>
</dbReference>
<evidence type="ECO:0000313" key="3">
    <source>
        <dbReference type="Proteomes" id="UP001597542"/>
    </source>
</evidence>
<dbReference type="Proteomes" id="UP001597542">
    <property type="component" value="Unassembled WGS sequence"/>
</dbReference>
<dbReference type="PRINTS" id="PR00420">
    <property type="entry name" value="RNGMNOXGNASE"/>
</dbReference>
<dbReference type="PANTHER" id="PTHR46865:SF2">
    <property type="entry name" value="MONOOXYGENASE"/>
    <property type="match status" value="1"/>
</dbReference>
<feature type="domain" description="FAD-binding" evidence="1">
    <location>
        <begin position="4"/>
        <end position="164"/>
    </location>
</feature>
<gene>
    <name evidence="2" type="ORF">ACFSUT_38180</name>
</gene>
<evidence type="ECO:0000313" key="2">
    <source>
        <dbReference type="EMBL" id="MFD2486154.1"/>
    </source>
</evidence>
<evidence type="ECO:0000259" key="1">
    <source>
        <dbReference type="Pfam" id="PF01494"/>
    </source>
</evidence>
<keyword evidence="2" id="KW-0560">Oxidoreductase</keyword>
<dbReference type="EMBL" id="JBHUKQ010000019">
    <property type="protein sequence ID" value="MFD2486154.1"/>
    <property type="molecule type" value="Genomic_DNA"/>
</dbReference>